<dbReference type="Proteomes" id="UP001386955">
    <property type="component" value="Unassembled WGS sequence"/>
</dbReference>
<reference evidence="1 2" key="1">
    <citation type="submission" date="2024-01" db="EMBL/GenBank/DDBJ databases">
        <title>The genomes of 5 underutilized Papilionoideae crops provide insights into root nodulation and disease resistanc.</title>
        <authorList>
            <person name="Jiang F."/>
        </authorList>
    </citation>
    <scope>NUCLEOTIDE SEQUENCE [LARGE SCALE GENOMIC DNA]</scope>
    <source>
        <strain evidence="1">DUOXIRENSHENG_FW03</strain>
        <tissue evidence="1">Leaves</tissue>
    </source>
</reference>
<name>A0AAN9XE69_PSOTE</name>
<evidence type="ECO:0000313" key="2">
    <source>
        <dbReference type="Proteomes" id="UP001386955"/>
    </source>
</evidence>
<organism evidence="1 2">
    <name type="scientific">Psophocarpus tetragonolobus</name>
    <name type="common">Winged bean</name>
    <name type="synonym">Dolichos tetragonolobus</name>
    <dbReference type="NCBI Taxonomy" id="3891"/>
    <lineage>
        <taxon>Eukaryota</taxon>
        <taxon>Viridiplantae</taxon>
        <taxon>Streptophyta</taxon>
        <taxon>Embryophyta</taxon>
        <taxon>Tracheophyta</taxon>
        <taxon>Spermatophyta</taxon>
        <taxon>Magnoliopsida</taxon>
        <taxon>eudicotyledons</taxon>
        <taxon>Gunneridae</taxon>
        <taxon>Pentapetalae</taxon>
        <taxon>rosids</taxon>
        <taxon>fabids</taxon>
        <taxon>Fabales</taxon>
        <taxon>Fabaceae</taxon>
        <taxon>Papilionoideae</taxon>
        <taxon>50 kb inversion clade</taxon>
        <taxon>NPAAA clade</taxon>
        <taxon>indigoferoid/millettioid clade</taxon>
        <taxon>Phaseoleae</taxon>
        <taxon>Psophocarpus</taxon>
    </lineage>
</organism>
<sequence>MWSKMDWRLAEERQTKFMNSWVDKVDYQSANTRTKMRPLTKMRLFGTEVLDDGSGPVVYSSMTSCPSRVENDVDIVPAAMSPCFRLPNLTVQAHHNVKIVVDTLVSNVITNITQ</sequence>
<evidence type="ECO:0000313" key="1">
    <source>
        <dbReference type="EMBL" id="KAK7388334.1"/>
    </source>
</evidence>
<accession>A0AAN9XE69</accession>
<gene>
    <name evidence="1" type="ORF">VNO78_23148</name>
</gene>
<protein>
    <submittedName>
        <fullName evidence="1">Uncharacterized protein</fullName>
    </submittedName>
</protein>
<comment type="caution">
    <text evidence="1">The sequence shown here is derived from an EMBL/GenBank/DDBJ whole genome shotgun (WGS) entry which is preliminary data.</text>
</comment>
<keyword evidence="2" id="KW-1185">Reference proteome</keyword>
<dbReference type="AlphaFoldDB" id="A0AAN9XE69"/>
<dbReference type="EMBL" id="JAYMYS010000006">
    <property type="protein sequence ID" value="KAK7388334.1"/>
    <property type="molecule type" value="Genomic_DNA"/>
</dbReference>
<proteinExistence type="predicted"/>